<dbReference type="OrthoDB" id="1114316at2759"/>
<sequence length="479" mass="54309">MTTPSIGGVVREREPLAIAKTSNVRTYTFCLFTSSYRHLYNPIKTSYKVGRCSLTGRVVFMDPRRPILLRCFSKLHVESDISQVWIYPLLRKTPITTKIFESLSTSSTPKRNASLGVDHETPPVNFDLCAFLTEIKASSSIFAPIYANTSEQAGVNLRALTLFADEKSLDTMMRVCRMSEELGFLALRSHERPWDCPAGYICLHEQMFTDCFLWFSLPYAFVRYFGNRNICFSQMTMAETCNLVALLVLGAELDINFSVKKYEQISLMKEGQVFGRFYNIMKAGCKFIKLKSKIGKWFDRYFFVKINDASVQDTTRTYHSRWNPSMVPHPPAPPLTDLPFREDLNMIRAGNHRWDNLSYNCILLARDRLGGDPICQRWFPEDSFSDQCNRYVKGDDASARGSVPDELNKPKGCGDASRSKGKGKVDTVDKKAEKKRISAKAKADLEAGRIHTFRIGGTCEVLLSEALVAQSLGVIPFKR</sequence>
<evidence type="ECO:0000256" key="1">
    <source>
        <dbReference type="SAM" id="MobiDB-lite"/>
    </source>
</evidence>
<protein>
    <submittedName>
        <fullName evidence="2">Uncharacterized protein</fullName>
    </submittedName>
</protein>
<feature type="region of interest" description="Disordered" evidence="1">
    <location>
        <begin position="395"/>
        <end position="433"/>
    </location>
</feature>
<dbReference type="AlphaFoldDB" id="A0A087FWU7"/>
<dbReference type="Gramene" id="KFK22099">
    <property type="protein sequence ID" value="KFK22099"/>
    <property type="gene ID" value="AALP_AAs40836U000200"/>
</dbReference>
<feature type="compositionally biased region" description="Basic and acidic residues" evidence="1">
    <location>
        <begin position="423"/>
        <end position="433"/>
    </location>
</feature>
<reference evidence="3" key="1">
    <citation type="journal article" date="2015" name="Nat. Plants">
        <title>Genome expansion of Arabis alpina linked with retrotransposition and reduced symmetric DNA methylation.</title>
        <authorList>
            <person name="Willing E.M."/>
            <person name="Rawat V."/>
            <person name="Mandakova T."/>
            <person name="Maumus F."/>
            <person name="James G.V."/>
            <person name="Nordstroem K.J."/>
            <person name="Becker C."/>
            <person name="Warthmann N."/>
            <person name="Chica C."/>
            <person name="Szarzynska B."/>
            <person name="Zytnicki M."/>
            <person name="Albani M.C."/>
            <person name="Kiefer C."/>
            <person name="Bergonzi S."/>
            <person name="Castaings L."/>
            <person name="Mateos J.L."/>
            <person name="Berns M.C."/>
            <person name="Bujdoso N."/>
            <person name="Piofczyk T."/>
            <person name="de Lorenzo L."/>
            <person name="Barrero-Sicilia C."/>
            <person name="Mateos I."/>
            <person name="Piednoel M."/>
            <person name="Hagmann J."/>
            <person name="Chen-Min-Tao R."/>
            <person name="Iglesias-Fernandez R."/>
            <person name="Schuster S.C."/>
            <person name="Alonso-Blanco C."/>
            <person name="Roudier F."/>
            <person name="Carbonero P."/>
            <person name="Paz-Ares J."/>
            <person name="Davis S.J."/>
            <person name="Pecinka A."/>
            <person name="Quesneville H."/>
            <person name="Colot V."/>
            <person name="Lysak M.A."/>
            <person name="Weigel D."/>
            <person name="Coupland G."/>
            <person name="Schneeberger K."/>
        </authorList>
    </citation>
    <scope>NUCLEOTIDE SEQUENCE [LARGE SCALE GENOMIC DNA]</scope>
    <source>
        <strain evidence="3">cv. Pajares</strain>
    </source>
</reference>
<dbReference type="EMBL" id="KL992559">
    <property type="protein sequence ID" value="KFK22099.1"/>
    <property type="molecule type" value="Genomic_DNA"/>
</dbReference>
<evidence type="ECO:0000313" key="3">
    <source>
        <dbReference type="Proteomes" id="UP000029120"/>
    </source>
</evidence>
<evidence type="ECO:0000313" key="2">
    <source>
        <dbReference type="EMBL" id="KFK22099.1"/>
    </source>
</evidence>
<proteinExistence type="predicted"/>
<gene>
    <name evidence="2" type="ORF">AALP_AAs40836U000200</name>
</gene>
<name>A0A087FWU7_ARAAL</name>
<accession>A0A087FWU7</accession>
<keyword evidence="3" id="KW-1185">Reference proteome</keyword>
<dbReference type="Proteomes" id="UP000029120">
    <property type="component" value="Unassembled WGS sequence"/>
</dbReference>
<organism evidence="2 3">
    <name type="scientific">Arabis alpina</name>
    <name type="common">Alpine rock-cress</name>
    <dbReference type="NCBI Taxonomy" id="50452"/>
    <lineage>
        <taxon>Eukaryota</taxon>
        <taxon>Viridiplantae</taxon>
        <taxon>Streptophyta</taxon>
        <taxon>Embryophyta</taxon>
        <taxon>Tracheophyta</taxon>
        <taxon>Spermatophyta</taxon>
        <taxon>Magnoliopsida</taxon>
        <taxon>eudicotyledons</taxon>
        <taxon>Gunneridae</taxon>
        <taxon>Pentapetalae</taxon>
        <taxon>rosids</taxon>
        <taxon>malvids</taxon>
        <taxon>Brassicales</taxon>
        <taxon>Brassicaceae</taxon>
        <taxon>Arabideae</taxon>
        <taxon>Arabis</taxon>
    </lineage>
</organism>